<keyword evidence="5" id="KW-1005">Bacterial flagellum biogenesis</keyword>
<dbReference type="GO" id="GO:0045947">
    <property type="term" value="P:negative regulation of translational initiation"/>
    <property type="evidence" value="ECO:0007669"/>
    <property type="project" value="UniProtKB-UniRule"/>
</dbReference>
<organism evidence="6 7">
    <name type="scientific">Candidatus Scalindua rubra</name>
    <dbReference type="NCBI Taxonomy" id="1872076"/>
    <lineage>
        <taxon>Bacteria</taxon>
        <taxon>Pseudomonadati</taxon>
        <taxon>Planctomycetota</taxon>
        <taxon>Candidatus Brocadiia</taxon>
        <taxon>Candidatus Brocadiales</taxon>
        <taxon>Candidatus Scalinduaceae</taxon>
        <taxon>Candidatus Scalindua</taxon>
    </lineage>
</organism>
<dbReference type="GO" id="GO:0048027">
    <property type="term" value="F:mRNA 5'-UTR binding"/>
    <property type="evidence" value="ECO:0007669"/>
    <property type="project" value="UniProtKB-UniRule"/>
</dbReference>
<evidence type="ECO:0000256" key="1">
    <source>
        <dbReference type="ARBA" id="ARBA00022490"/>
    </source>
</evidence>
<keyword evidence="3 5" id="KW-0810">Translation regulation</keyword>
<name>A0A1E3X9L0_9BACT</name>
<evidence type="ECO:0000313" key="7">
    <source>
        <dbReference type="Proteomes" id="UP000094056"/>
    </source>
</evidence>
<accession>A0A1E3X9L0</accession>
<dbReference type="PANTHER" id="PTHR34984">
    <property type="entry name" value="CARBON STORAGE REGULATOR"/>
    <property type="match status" value="1"/>
</dbReference>
<dbReference type="HAMAP" id="MF_00167">
    <property type="entry name" value="CsrA"/>
    <property type="match status" value="1"/>
</dbReference>
<dbReference type="GO" id="GO:0005829">
    <property type="term" value="C:cytosol"/>
    <property type="evidence" value="ECO:0007669"/>
    <property type="project" value="TreeGrafter"/>
</dbReference>
<dbReference type="PATRIC" id="fig|1872076.5.peg.3095"/>
<comment type="function">
    <text evidence="5">A translational regulator that binds mRNA to regulate translation initiation and/or mRNA stability. Usually binds in the 5'-UTR at or near the Shine-Dalgarno sequence preventing ribosome-binding, thus repressing translation. Its main target seems to be the major flagellin gene, while its function is anatagonized by FliW.</text>
</comment>
<keyword evidence="1 5" id="KW-0963">Cytoplasm</keyword>
<evidence type="ECO:0000313" key="6">
    <source>
        <dbReference type="EMBL" id="ODS32269.1"/>
    </source>
</evidence>
<proteinExistence type="inferred from homology"/>
<gene>
    <name evidence="5" type="primary">csrA</name>
    <name evidence="6" type="ORF">SCARUB_02618</name>
</gene>
<dbReference type="InterPro" id="IPR036107">
    <property type="entry name" value="CsrA_sf"/>
</dbReference>
<dbReference type="SUPFAM" id="SSF117130">
    <property type="entry name" value="CsrA-like"/>
    <property type="match status" value="1"/>
</dbReference>
<dbReference type="Pfam" id="PF02599">
    <property type="entry name" value="CsrA"/>
    <property type="match status" value="1"/>
</dbReference>
<evidence type="ECO:0000256" key="5">
    <source>
        <dbReference type="HAMAP-Rule" id="MF_00167"/>
    </source>
</evidence>
<dbReference type="NCBIfam" id="NF002469">
    <property type="entry name" value="PRK01712.1"/>
    <property type="match status" value="1"/>
</dbReference>
<evidence type="ECO:0000256" key="3">
    <source>
        <dbReference type="ARBA" id="ARBA00022845"/>
    </source>
</evidence>
<dbReference type="InterPro" id="IPR003751">
    <property type="entry name" value="CsrA"/>
</dbReference>
<dbReference type="EMBL" id="MAYW01000070">
    <property type="protein sequence ID" value="ODS32269.1"/>
    <property type="molecule type" value="Genomic_DNA"/>
</dbReference>
<reference evidence="6 7" key="1">
    <citation type="submission" date="2016-07" db="EMBL/GenBank/DDBJ databases">
        <title>Draft genome of Scalindua rubra, obtained from a brine-seawater interface in the Red Sea, sheds light on salt adaptation in anammox bacteria.</title>
        <authorList>
            <person name="Speth D.R."/>
            <person name="Lagkouvardos I."/>
            <person name="Wang Y."/>
            <person name="Qian P.-Y."/>
            <person name="Dutilh B.E."/>
            <person name="Jetten M.S."/>
        </authorList>
    </citation>
    <scope>NUCLEOTIDE SEQUENCE [LARGE SCALE GENOMIC DNA]</scope>
    <source>
        <strain evidence="6">BSI-1</strain>
    </source>
</reference>
<keyword evidence="2 5" id="KW-0678">Repressor</keyword>
<dbReference type="NCBIfam" id="TIGR00202">
    <property type="entry name" value="csrA"/>
    <property type="match status" value="1"/>
</dbReference>
<dbReference type="Gene3D" id="2.60.40.4380">
    <property type="entry name" value="Translational regulator CsrA"/>
    <property type="match status" value="1"/>
</dbReference>
<dbReference type="GO" id="GO:0006109">
    <property type="term" value="P:regulation of carbohydrate metabolic process"/>
    <property type="evidence" value="ECO:0007669"/>
    <property type="project" value="InterPro"/>
</dbReference>
<dbReference type="GO" id="GO:1902208">
    <property type="term" value="P:regulation of bacterial-type flagellum assembly"/>
    <property type="evidence" value="ECO:0007669"/>
    <property type="project" value="UniProtKB-UniRule"/>
</dbReference>
<comment type="caution">
    <text evidence="6">The sequence shown here is derived from an EMBL/GenBank/DDBJ whole genome shotgun (WGS) entry which is preliminary data.</text>
</comment>
<sequence>MLILTRKLGESLIIGDKTVITVTDIKKNQIKLGINAPKNVSICREEVFEKIKKENLLSSASGVIKHLR</sequence>
<dbReference type="Proteomes" id="UP000094056">
    <property type="component" value="Unassembled WGS sequence"/>
</dbReference>
<comment type="similarity">
    <text evidence="5">Belongs to the CsrA/RsmA family.</text>
</comment>
<comment type="subcellular location">
    <subcellularLocation>
        <location evidence="5">Cytoplasm</location>
    </subcellularLocation>
</comment>
<comment type="subunit">
    <text evidence="5">Homodimer; the beta-strands of each monomer intercalate to form a hydrophobic core, while the alpha-helices form wings that extend away from the core.</text>
</comment>
<evidence type="ECO:0000256" key="2">
    <source>
        <dbReference type="ARBA" id="ARBA00022491"/>
    </source>
</evidence>
<evidence type="ECO:0000256" key="4">
    <source>
        <dbReference type="ARBA" id="ARBA00022884"/>
    </source>
</evidence>
<protein>
    <recommendedName>
        <fullName evidence="5">Translational regulator CsrA</fullName>
    </recommendedName>
</protein>
<dbReference type="FunFam" id="2.60.40.4380:FF:000002">
    <property type="entry name" value="Translational regulator CsrA"/>
    <property type="match status" value="1"/>
</dbReference>
<keyword evidence="4 5" id="KW-0694">RNA-binding</keyword>
<dbReference type="GO" id="GO:0006402">
    <property type="term" value="P:mRNA catabolic process"/>
    <property type="evidence" value="ECO:0007669"/>
    <property type="project" value="InterPro"/>
</dbReference>
<dbReference type="PANTHER" id="PTHR34984:SF1">
    <property type="entry name" value="CARBON STORAGE REGULATOR"/>
    <property type="match status" value="1"/>
</dbReference>
<dbReference type="AlphaFoldDB" id="A0A1E3X9L0"/>
<dbReference type="GO" id="GO:0044781">
    <property type="term" value="P:bacterial-type flagellum organization"/>
    <property type="evidence" value="ECO:0007669"/>
    <property type="project" value="UniProtKB-KW"/>
</dbReference>